<keyword evidence="3" id="KW-1185">Reference proteome</keyword>
<evidence type="ECO:0000313" key="2">
    <source>
        <dbReference type="EMBL" id="KAL3507434.1"/>
    </source>
</evidence>
<comment type="caution">
    <text evidence="2">The sequence shown here is derived from an EMBL/GenBank/DDBJ whole genome shotgun (WGS) entry which is preliminary data.</text>
</comment>
<sequence>MKNKSEAEKSHPPRRSARLLQLRHQEPVVVGRHSGSTSSRSRIRRIPEIPVELKFGLIIEKGQASRVTICSRNTNRWRKIEFNSHPITSFNTGLCFVKGKLYWAVKSYPEDVMKILGLDLSSGNCGEVEQPGIHENYTINEIGTLRGCLSACYQSTTGIDLWIMQQDTVREYWIKMVLDNTKVVR</sequence>
<dbReference type="EMBL" id="JBJUIK010000013">
    <property type="protein sequence ID" value="KAL3507434.1"/>
    <property type="molecule type" value="Genomic_DNA"/>
</dbReference>
<protein>
    <recommendedName>
        <fullName evidence="1">F-box associated beta-propeller type 1 domain-containing protein</fullName>
    </recommendedName>
</protein>
<feature type="domain" description="F-box associated beta-propeller type 1" evidence="1">
    <location>
        <begin position="64"/>
        <end position="178"/>
    </location>
</feature>
<dbReference type="Proteomes" id="UP001630127">
    <property type="component" value="Unassembled WGS sequence"/>
</dbReference>
<organism evidence="2 3">
    <name type="scientific">Cinchona calisaya</name>
    <dbReference type="NCBI Taxonomy" id="153742"/>
    <lineage>
        <taxon>Eukaryota</taxon>
        <taxon>Viridiplantae</taxon>
        <taxon>Streptophyta</taxon>
        <taxon>Embryophyta</taxon>
        <taxon>Tracheophyta</taxon>
        <taxon>Spermatophyta</taxon>
        <taxon>Magnoliopsida</taxon>
        <taxon>eudicotyledons</taxon>
        <taxon>Gunneridae</taxon>
        <taxon>Pentapetalae</taxon>
        <taxon>asterids</taxon>
        <taxon>lamiids</taxon>
        <taxon>Gentianales</taxon>
        <taxon>Rubiaceae</taxon>
        <taxon>Cinchonoideae</taxon>
        <taxon>Cinchoneae</taxon>
        <taxon>Cinchona</taxon>
    </lineage>
</organism>
<proteinExistence type="predicted"/>
<evidence type="ECO:0000313" key="3">
    <source>
        <dbReference type="Proteomes" id="UP001630127"/>
    </source>
</evidence>
<gene>
    <name evidence="2" type="ORF">ACH5RR_032816</name>
</gene>
<dbReference type="InterPro" id="IPR006527">
    <property type="entry name" value="F-box-assoc_dom_typ1"/>
</dbReference>
<dbReference type="InterPro" id="IPR017451">
    <property type="entry name" value="F-box-assoc_interact_dom"/>
</dbReference>
<dbReference type="AlphaFoldDB" id="A0ABD2YJ53"/>
<evidence type="ECO:0000259" key="1">
    <source>
        <dbReference type="Pfam" id="PF07734"/>
    </source>
</evidence>
<dbReference type="Pfam" id="PF07734">
    <property type="entry name" value="FBA_1"/>
    <property type="match status" value="1"/>
</dbReference>
<accession>A0ABD2YJ53</accession>
<name>A0ABD2YJ53_9GENT</name>
<reference evidence="2 3" key="1">
    <citation type="submission" date="2024-11" db="EMBL/GenBank/DDBJ databases">
        <title>A near-complete genome assembly of Cinchona calisaya.</title>
        <authorList>
            <person name="Lian D.C."/>
            <person name="Zhao X.W."/>
            <person name="Wei L."/>
        </authorList>
    </citation>
    <scope>NUCLEOTIDE SEQUENCE [LARGE SCALE GENOMIC DNA]</scope>
    <source>
        <tissue evidence="2">Nenye</tissue>
    </source>
</reference>
<dbReference type="NCBIfam" id="TIGR01640">
    <property type="entry name" value="F_box_assoc_1"/>
    <property type="match status" value="1"/>
</dbReference>